<evidence type="ECO:0000313" key="1">
    <source>
        <dbReference type="EMBL" id="KAK8379720.1"/>
    </source>
</evidence>
<comment type="caution">
    <text evidence="1">The sequence shown here is derived from an EMBL/GenBank/DDBJ whole genome shotgun (WGS) entry which is preliminary data.</text>
</comment>
<keyword evidence="2" id="KW-1185">Reference proteome</keyword>
<dbReference type="AlphaFoldDB" id="A0AAW0SWQ0"/>
<sequence length="122" mass="13727">MVSCGVCCRHNTFLEGLVCRFATRGLPRLDWTQDTLQHTSPPLPHQDKSPWDLVFPSLTPLTDVWSVEFVDAARQRHPANCDLCLRDDGGTRCRVGPNEGMVEMECAGDRAESSNKFHNLEE</sequence>
<accession>A0AAW0SWQ0</accession>
<dbReference type="EMBL" id="JARAKH010000043">
    <property type="protein sequence ID" value="KAK8379718.1"/>
    <property type="molecule type" value="Genomic_DNA"/>
</dbReference>
<dbReference type="EMBL" id="JARAKH010000043">
    <property type="protein sequence ID" value="KAK8379720.1"/>
    <property type="molecule type" value="Genomic_DNA"/>
</dbReference>
<dbReference type="EMBL" id="JARAKH010000043">
    <property type="protein sequence ID" value="KAK8379719.1"/>
    <property type="molecule type" value="Genomic_DNA"/>
</dbReference>
<dbReference type="Proteomes" id="UP001487740">
    <property type="component" value="Unassembled WGS sequence"/>
</dbReference>
<proteinExistence type="predicted"/>
<name>A0AAW0SWQ0_SCYPA</name>
<gene>
    <name evidence="1" type="ORF">O3P69_019606</name>
</gene>
<dbReference type="EMBL" id="JARAKH010000043">
    <property type="protein sequence ID" value="KAK8379721.1"/>
    <property type="molecule type" value="Genomic_DNA"/>
</dbReference>
<protein>
    <submittedName>
        <fullName evidence="1">Uncharacterized protein</fullName>
    </submittedName>
</protein>
<organism evidence="1 2">
    <name type="scientific">Scylla paramamosain</name>
    <name type="common">Mud crab</name>
    <dbReference type="NCBI Taxonomy" id="85552"/>
    <lineage>
        <taxon>Eukaryota</taxon>
        <taxon>Metazoa</taxon>
        <taxon>Ecdysozoa</taxon>
        <taxon>Arthropoda</taxon>
        <taxon>Crustacea</taxon>
        <taxon>Multicrustacea</taxon>
        <taxon>Malacostraca</taxon>
        <taxon>Eumalacostraca</taxon>
        <taxon>Eucarida</taxon>
        <taxon>Decapoda</taxon>
        <taxon>Pleocyemata</taxon>
        <taxon>Brachyura</taxon>
        <taxon>Eubrachyura</taxon>
        <taxon>Portunoidea</taxon>
        <taxon>Portunidae</taxon>
        <taxon>Portuninae</taxon>
        <taxon>Scylla</taxon>
    </lineage>
</organism>
<evidence type="ECO:0000313" key="2">
    <source>
        <dbReference type="Proteomes" id="UP001487740"/>
    </source>
</evidence>
<reference evidence="1 2" key="1">
    <citation type="submission" date="2023-03" db="EMBL/GenBank/DDBJ databases">
        <title>High-quality genome of Scylla paramamosain provides insights in environmental adaptation.</title>
        <authorList>
            <person name="Zhang L."/>
        </authorList>
    </citation>
    <scope>NUCLEOTIDE SEQUENCE [LARGE SCALE GENOMIC DNA]</scope>
    <source>
        <strain evidence="1">LZ_2023a</strain>
        <tissue evidence="1">Muscle</tissue>
    </source>
</reference>